<comment type="catalytic activity">
    <reaction evidence="1">
        <text>ATP + protein L-histidine = ADP + protein N-phospho-L-histidine.</text>
        <dbReference type="EC" id="2.7.13.3"/>
    </reaction>
</comment>
<evidence type="ECO:0000256" key="7">
    <source>
        <dbReference type="ARBA" id="ARBA00022840"/>
    </source>
</evidence>
<evidence type="ECO:0000256" key="8">
    <source>
        <dbReference type="ARBA" id="ARBA00023012"/>
    </source>
</evidence>
<dbReference type="InterPro" id="IPR036097">
    <property type="entry name" value="HisK_dim/P_sf"/>
</dbReference>
<dbReference type="InterPro" id="IPR005467">
    <property type="entry name" value="His_kinase_dom"/>
</dbReference>
<feature type="transmembrane region" description="Helical" evidence="9">
    <location>
        <begin position="243"/>
        <end position="263"/>
    </location>
</feature>
<dbReference type="SMART" id="SM00387">
    <property type="entry name" value="HATPase_c"/>
    <property type="match status" value="1"/>
</dbReference>
<feature type="transmembrane region" description="Helical" evidence="9">
    <location>
        <begin position="184"/>
        <end position="205"/>
    </location>
</feature>
<dbReference type="PANTHER" id="PTHR43065:SF46">
    <property type="entry name" value="C4-DICARBOXYLATE TRANSPORT SENSOR PROTEIN DCTB"/>
    <property type="match status" value="1"/>
</dbReference>
<keyword evidence="12" id="KW-1185">Reference proteome</keyword>
<feature type="transmembrane region" description="Helical" evidence="9">
    <location>
        <begin position="275"/>
        <end position="295"/>
    </location>
</feature>
<dbReference type="EC" id="2.7.13.3" evidence="2"/>
<dbReference type="InterPro" id="IPR004358">
    <property type="entry name" value="Sig_transdc_His_kin-like_C"/>
</dbReference>
<dbReference type="InterPro" id="IPR003661">
    <property type="entry name" value="HisK_dim/P_dom"/>
</dbReference>
<dbReference type="PRINTS" id="PR00344">
    <property type="entry name" value="BCTRLSENSOR"/>
</dbReference>
<dbReference type="Pfam" id="PF00512">
    <property type="entry name" value="HisKA"/>
    <property type="match status" value="1"/>
</dbReference>
<evidence type="ECO:0000256" key="3">
    <source>
        <dbReference type="ARBA" id="ARBA00022553"/>
    </source>
</evidence>
<evidence type="ECO:0000256" key="5">
    <source>
        <dbReference type="ARBA" id="ARBA00022741"/>
    </source>
</evidence>
<evidence type="ECO:0000259" key="10">
    <source>
        <dbReference type="PROSITE" id="PS50109"/>
    </source>
</evidence>
<gene>
    <name evidence="11" type="ORF">GCM10010917_10330</name>
</gene>
<keyword evidence="3" id="KW-0597">Phosphoprotein</keyword>
<dbReference type="SUPFAM" id="SSF55874">
    <property type="entry name" value="ATPase domain of HSP90 chaperone/DNA topoisomerase II/histidine kinase"/>
    <property type="match status" value="1"/>
</dbReference>
<dbReference type="InterPro" id="IPR036890">
    <property type="entry name" value="HATPase_C_sf"/>
</dbReference>
<keyword evidence="4" id="KW-0808">Transferase</keyword>
<feature type="transmembrane region" description="Helical" evidence="9">
    <location>
        <begin position="315"/>
        <end position="336"/>
    </location>
</feature>
<reference evidence="12" key="1">
    <citation type="journal article" date="2019" name="Int. J. Syst. Evol. Microbiol.">
        <title>The Global Catalogue of Microorganisms (GCM) 10K type strain sequencing project: providing services to taxonomists for standard genome sequencing and annotation.</title>
        <authorList>
            <consortium name="The Broad Institute Genomics Platform"/>
            <consortium name="The Broad Institute Genome Sequencing Center for Infectious Disease"/>
            <person name="Wu L."/>
            <person name="Ma J."/>
        </authorList>
    </citation>
    <scope>NUCLEOTIDE SEQUENCE [LARGE SCALE GENOMIC DNA]</scope>
    <source>
        <strain evidence="12">CGMCC 1.15044</strain>
    </source>
</reference>
<feature type="transmembrane region" description="Helical" evidence="9">
    <location>
        <begin position="212"/>
        <end position="237"/>
    </location>
</feature>
<evidence type="ECO:0000256" key="2">
    <source>
        <dbReference type="ARBA" id="ARBA00012438"/>
    </source>
</evidence>
<dbReference type="PROSITE" id="PS50109">
    <property type="entry name" value="HIS_KIN"/>
    <property type="match status" value="1"/>
</dbReference>
<evidence type="ECO:0000256" key="1">
    <source>
        <dbReference type="ARBA" id="ARBA00000085"/>
    </source>
</evidence>
<evidence type="ECO:0000313" key="12">
    <source>
        <dbReference type="Proteomes" id="UP000609323"/>
    </source>
</evidence>
<feature type="transmembrane region" description="Helical" evidence="9">
    <location>
        <begin position="372"/>
        <end position="391"/>
    </location>
</feature>
<evidence type="ECO:0000256" key="4">
    <source>
        <dbReference type="ARBA" id="ARBA00022679"/>
    </source>
</evidence>
<accession>A0ABQ1FS84</accession>
<feature type="domain" description="Histidine kinase" evidence="10">
    <location>
        <begin position="430"/>
        <end position="635"/>
    </location>
</feature>
<dbReference type="Gene3D" id="1.10.287.130">
    <property type="match status" value="1"/>
</dbReference>
<dbReference type="Pfam" id="PF02518">
    <property type="entry name" value="HATPase_c"/>
    <property type="match status" value="1"/>
</dbReference>
<sequence>MKYLLKAVVIILVLLIMGAVIVPAADWCRQAGDGTKISSWQVWQVNSLLPDISEQQLEQTGHWVPADAVHPVLSGNKGGPTESGWIRISLPPESGNTAVVIRKLYGERVKVLYGDKVIHSVEHLNGRDANNLLLPVKPSDGPKLQTIYIGVSSNSGQIGLYEDVRIGAFTPLLIDFVKKDLSDFVLGSAFIFISVIMLLCVLFLNEANIPGWLALTLIILCIGVLVITYSPFLYTYYGQYEGFYYNLFDTALFVFLPIFIFYVEQIFDKEKYIGVIRVCRIFQTVYSLICFVLLLLDRLTPIDIQSVYNGVTGNLLGYVMIAELVLLVLFAVTNALRGNKEGIIFTIGFAILALTGIGELILYYASGQQYRLVLWKWGVLCFVMSLIIILARRFARNHEQVIEYSRKLEMFNNELQRSEKMEIISVLAASVAHEVRNPLQVSRGFIQLLGEKQQKEQDKVYLDLALEEIDRASGIITDFLTFAKPEGSKIRKLNVSEEFKHIEGILRPMVHLMGGKIAVDIPSDLNVLGSSSKFKQACVNIIKNSIESFKDEGEILVWAYEANEHVYIHIKDNGGGMTKEEMNRLGEPYFSNKTKGTGLGLMVTFRIIEAMAGTLNFTSEKGKGTEAVLRFPSGGA</sequence>
<dbReference type="RefSeq" id="WP_094095503.1">
    <property type="nucleotide sequence ID" value="NZ_BMHF01000002.1"/>
</dbReference>
<comment type="caution">
    <text evidence="11">The sequence shown here is derived from an EMBL/GenBank/DDBJ whole genome shotgun (WGS) entry which is preliminary data.</text>
</comment>
<dbReference type="InterPro" id="IPR003594">
    <property type="entry name" value="HATPase_dom"/>
</dbReference>
<organism evidence="11 12">
    <name type="scientific">Paenibacillus physcomitrellae</name>
    <dbReference type="NCBI Taxonomy" id="1619311"/>
    <lineage>
        <taxon>Bacteria</taxon>
        <taxon>Bacillati</taxon>
        <taxon>Bacillota</taxon>
        <taxon>Bacilli</taxon>
        <taxon>Bacillales</taxon>
        <taxon>Paenibacillaceae</taxon>
        <taxon>Paenibacillus</taxon>
    </lineage>
</organism>
<proteinExistence type="predicted"/>
<keyword evidence="9" id="KW-0812">Transmembrane</keyword>
<dbReference type="CDD" id="cd00082">
    <property type="entry name" value="HisKA"/>
    <property type="match status" value="1"/>
</dbReference>
<keyword evidence="8" id="KW-0902">Two-component regulatory system</keyword>
<dbReference type="PANTHER" id="PTHR43065">
    <property type="entry name" value="SENSOR HISTIDINE KINASE"/>
    <property type="match status" value="1"/>
</dbReference>
<dbReference type="Proteomes" id="UP000609323">
    <property type="component" value="Unassembled WGS sequence"/>
</dbReference>
<evidence type="ECO:0000313" key="11">
    <source>
        <dbReference type="EMBL" id="GGA27393.1"/>
    </source>
</evidence>
<keyword evidence="6" id="KW-0418">Kinase</keyword>
<keyword evidence="7" id="KW-0067">ATP-binding</keyword>
<feature type="transmembrane region" description="Helical" evidence="9">
    <location>
        <begin position="343"/>
        <end position="366"/>
    </location>
</feature>
<dbReference type="EMBL" id="BMHF01000002">
    <property type="protein sequence ID" value="GGA27393.1"/>
    <property type="molecule type" value="Genomic_DNA"/>
</dbReference>
<keyword evidence="9" id="KW-1133">Transmembrane helix</keyword>
<name>A0ABQ1FS84_9BACL</name>
<protein>
    <recommendedName>
        <fullName evidence="2">histidine kinase</fullName>
        <ecNumber evidence="2">2.7.13.3</ecNumber>
    </recommendedName>
</protein>
<keyword evidence="5" id="KW-0547">Nucleotide-binding</keyword>
<evidence type="ECO:0000256" key="9">
    <source>
        <dbReference type="SAM" id="Phobius"/>
    </source>
</evidence>
<dbReference type="Gene3D" id="3.30.565.10">
    <property type="entry name" value="Histidine kinase-like ATPase, C-terminal domain"/>
    <property type="match status" value="1"/>
</dbReference>
<dbReference type="SUPFAM" id="SSF47384">
    <property type="entry name" value="Homodimeric domain of signal transducing histidine kinase"/>
    <property type="match status" value="1"/>
</dbReference>
<evidence type="ECO:0000256" key="6">
    <source>
        <dbReference type="ARBA" id="ARBA00022777"/>
    </source>
</evidence>
<keyword evidence="9" id="KW-0472">Membrane</keyword>
<dbReference type="SMART" id="SM00388">
    <property type="entry name" value="HisKA"/>
    <property type="match status" value="1"/>
</dbReference>